<evidence type="ECO:0000313" key="2">
    <source>
        <dbReference type="EMBL" id="UXY19491.1"/>
    </source>
</evidence>
<dbReference type="EMBL" id="CP106793">
    <property type="protein sequence ID" value="UXY19491.1"/>
    <property type="molecule type" value="Genomic_DNA"/>
</dbReference>
<sequence length="284" mass="29979">MITQQHSLLPAAEAGHTLFQDDFQDGLRHTGDDAPWELRPAGGFPHGDGIVHRTPDGFAVVPTDLHPATGEPAFARPTGPEPPSALLRWTAALRATASSGAPGFDAEPGRLLTAEAELAVRAFGTGGSPADGTAADPARDVARAAGVLLAFDRETGMVFDFALTGSAVYAIYERLPVAGRTHRAFSCAVPLAGVRPGRFHHCALTLDRTASTVTWTLDGSEVLSVASIGYQDFHDSFLMWDVPGAEEAVTPRQLDFGFSLFAAEPAGQGIRLESRGLRVTTQPV</sequence>
<reference evidence="2" key="1">
    <citation type="submission" date="2022-10" db="EMBL/GenBank/DDBJ databases">
        <authorList>
            <person name="Mo P."/>
        </authorList>
    </citation>
    <scope>NUCLEOTIDE SEQUENCE</scope>
    <source>
        <strain evidence="2">HUAS 13-4</strain>
    </source>
</reference>
<proteinExistence type="predicted"/>
<accession>A0ABY6E2J9</accession>
<gene>
    <name evidence="2" type="ORF">N8I84_12695</name>
</gene>
<protein>
    <submittedName>
        <fullName evidence="2">DUF6081 family protein</fullName>
    </submittedName>
</protein>
<dbReference type="Proteomes" id="UP001061298">
    <property type="component" value="Chromosome"/>
</dbReference>
<organism evidence="2 3">
    <name type="scientific">Streptomyces cynarae</name>
    <dbReference type="NCBI Taxonomy" id="2981134"/>
    <lineage>
        <taxon>Bacteria</taxon>
        <taxon>Bacillati</taxon>
        <taxon>Actinomycetota</taxon>
        <taxon>Actinomycetes</taxon>
        <taxon>Kitasatosporales</taxon>
        <taxon>Streptomycetaceae</taxon>
        <taxon>Streptomyces</taxon>
    </lineage>
</organism>
<evidence type="ECO:0000256" key="1">
    <source>
        <dbReference type="SAM" id="MobiDB-lite"/>
    </source>
</evidence>
<dbReference type="RefSeq" id="WP_263229627.1">
    <property type="nucleotide sequence ID" value="NZ_CP106793.1"/>
</dbReference>
<evidence type="ECO:0000313" key="3">
    <source>
        <dbReference type="Proteomes" id="UP001061298"/>
    </source>
</evidence>
<keyword evidence="3" id="KW-1185">Reference proteome</keyword>
<feature type="region of interest" description="Disordered" evidence="1">
    <location>
        <begin position="23"/>
        <end position="46"/>
    </location>
</feature>
<name>A0ABY6E2J9_9ACTN</name>
<dbReference type="InterPro" id="IPR045727">
    <property type="entry name" value="DUF6081"/>
</dbReference>
<dbReference type="Pfam" id="PF19559">
    <property type="entry name" value="DUF6081"/>
    <property type="match status" value="1"/>
</dbReference>